<dbReference type="EMBL" id="CM047900">
    <property type="protein sequence ID" value="KAJ0100495.1"/>
    <property type="molecule type" value="Genomic_DNA"/>
</dbReference>
<comment type="caution">
    <text evidence="1">The sequence shown here is derived from an EMBL/GenBank/DDBJ whole genome shotgun (WGS) entry which is preliminary data.</text>
</comment>
<protein>
    <submittedName>
        <fullName evidence="1">Uncharacterized protein</fullName>
    </submittedName>
</protein>
<accession>A0ACC1BNH4</accession>
<keyword evidence="2" id="KW-1185">Reference proteome</keyword>
<evidence type="ECO:0000313" key="1">
    <source>
        <dbReference type="EMBL" id="KAJ0100495.1"/>
    </source>
</evidence>
<proteinExistence type="predicted"/>
<dbReference type="Proteomes" id="UP001164250">
    <property type="component" value="Chromosome 4"/>
</dbReference>
<name>A0ACC1BNH4_9ROSI</name>
<gene>
    <name evidence="1" type="ORF">Patl1_19798</name>
</gene>
<reference evidence="2" key="1">
    <citation type="journal article" date="2023" name="G3 (Bethesda)">
        <title>Genome assembly and association tests identify interacting loci associated with vigor, precocity, and sex in interspecific pistachio rootstocks.</title>
        <authorList>
            <person name="Palmer W."/>
            <person name="Jacygrad E."/>
            <person name="Sagayaradj S."/>
            <person name="Cavanaugh K."/>
            <person name="Han R."/>
            <person name="Bertier L."/>
            <person name="Beede B."/>
            <person name="Kafkas S."/>
            <person name="Golino D."/>
            <person name="Preece J."/>
            <person name="Michelmore R."/>
        </authorList>
    </citation>
    <scope>NUCLEOTIDE SEQUENCE [LARGE SCALE GENOMIC DNA]</scope>
</reference>
<sequence length="80" mass="9229">MELQQQICGSFSNKFVNLVDGCVEMFHGILLNFSRRAKEEAILVDVDEGKSKLEAQNTNFELDRDQRKDDADNLVYERTC</sequence>
<organism evidence="1 2">
    <name type="scientific">Pistacia atlantica</name>
    <dbReference type="NCBI Taxonomy" id="434234"/>
    <lineage>
        <taxon>Eukaryota</taxon>
        <taxon>Viridiplantae</taxon>
        <taxon>Streptophyta</taxon>
        <taxon>Embryophyta</taxon>
        <taxon>Tracheophyta</taxon>
        <taxon>Spermatophyta</taxon>
        <taxon>Magnoliopsida</taxon>
        <taxon>eudicotyledons</taxon>
        <taxon>Gunneridae</taxon>
        <taxon>Pentapetalae</taxon>
        <taxon>rosids</taxon>
        <taxon>malvids</taxon>
        <taxon>Sapindales</taxon>
        <taxon>Anacardiaceae</taxon>
        <taxon>Pistacia</taxon>
    </lineage>
</organism>
<evidence type="ECO:0000313" key="2">
    <source>
        <dbReference type="Proteomes" id="UP001164250"/>
    </source>
</evidence>